<keyword evidence="3" id="KW-1133">Transmembrane helix</keyword>
<dbReference type="AlphaFoldDB" id="A0A6P6A4I0"/>
<dbReference type="GeneID" id="111306055"/>
<reference evidence="5" key="1">
    <citation type="submission" date="2025-08" db="UniProtKB">
        <authorList>
            <consortium name="RefSeq"/>
        </authorList>
    </citation>
    <scope>IDENTIFICATION</scope>
    <source>
        <tissue evidence="5">Fruit stalk</tissue>
    </source>
</reference>
<dbReference type="SUPFAM" id="SSF53335">
    <property type="entry name" value="S-adenosyl-L-methionine-dependent methyltransferases"/>
    <property type="match status" value="1"/>
</dbReference>
<proteinExistence type="predicted"/>
<protein>
    <submittedName>
        <fullName evidence="5">Uncharacterized protein LOC111306055 isoform X1</fullName>
    </submittedName>
</protein>
<dbReference type="GO" id="GO:0008168">
    <property type="term" value="F:methyltransferase activity"/>
    <property type="evidence" value="ECO:0007669"/>
    <property type="project" value="UniProtKB-KW"/>
</dbReference>
<feature type="transmembrane region" description="Helical" evidence="3">
    <location>
        <begin position="307"/>
        <end position="330"/>
    </location>
</feature>
<accession>A0A6P6A4I0</accession>
<dbReference type="GO" id="GO:0032259">
    <property type="term" value="P:methylation"/>
    <property type="evidence" value="ECO:0007669"/>
    <property type="project" value="UniProtKB-KW"/>
</dbReference>
<dbReference type="PANTHER" id="PTHR43619">
    <property type="entry name" value="S-ADENOSYL-L-METHIONINE-DEPENDENT METHYLTRANSFERASE YKTD-RELATED"/>
    <property type="match status" value="1"/>
</dbReference>
<name>A0A6P6A4I0_DURZI</name>
<dbReference type="PANTHER" id="PTHR43619:SF2">
    <property type="entry name" value="S-ADENOSYL-L-METHIONINE-DEPENDENT METHYLTRANSFERASES SUPERFAMILY PROTEIN"/>
    <property type="match status" value="1"/>
</dbReference>
<keyword evidence="2" id="KW-0808">Transferase</keyword>
<dbReference type="OrthoDB" id="203237at2759"/>
<evidence type="ECO:0000256" key="2">
    <source>
        <dbReference type="ARBA" id="ARBA00022679"/>
    </source>
</evidence>
<evidence type="ECO:0000256" key="3">
    <source>
        <dbReference type="SAM" id="Phobius"/>
    </source>
</evidence>
<dbReference type="Proteomes" id="UP000515121">
    <property type="component" value="Unplaced"/>
</dbReference>
<dbReference type="RefSeq" id="XP_022759692.1">
    <property type="nucleotide sequence ID" value="XM_022903957.1"/>
</dbReference>
<sequence length="358" mass="41640">MNHKYIQNGKDYMECLLRFACAPPPAIVPSFPSNTQKKKRNGCLFRAQLNDENDPLLQSAIGSASLRFHETQRREPLFVDPYAGCFVPSHTRMDLENRLKHYCIATKFIDDKLLRTVNHMDGLKQVVLLSDGMDTRPYRLNWPSSTIIFDISPERVFQKAAEKLNGIGAKIPRSCLFLHVPLESSNIQQTLRKKGFNGNRPSIWAIQGLPVMTLASFEEILFIVSGMAMNGCLFLGELPAWLAETEFGSKSSTKEWMNNLFMSNGFKSNYDFRMIRWKLGGESFRGWRKMETRKGLRSSKCKYKIPFFFFFFSLWSKAAMIFSSFYFIISCQFSELAVIFFAYYYYYYYYCLCMLMFI</sequence>
<evidence type="ECO:0000313" key="4">
    <source>
        <dbReference type="Proteomes" id="UP000515121"/>
    </source>
</evidence>
<dbReference type="Gene3D" id="3.40.50.150">
    <property type="entry name" value="Vaccinia Virus protein VP39"/>
    <property type="match status" value="1"/>
</dbReference>
<keyword evidence="3" id="KW-0472">Membrane</keyword>
<organism evidence="4 5">
    <name type="scientific">Durio zibethinus</name>
    <name type="common">Durian</name>
    <dbReference type="NCBI Taxonomy" id="66656"/>
    <lineage>
        <taxon>Eukaryota</taxon>
        <taxon>Viridiplantae</taxon>
        <taxon>Streptophyta</taxon>
        <taxon>Embryophyta</taxon>
        <taxon>Tracheophyta</taxon>
        <taxon>Spermatophyta</taxon>
        <taxon>Magnoliopsida</taxon>
        <taxon>eudicotyledons</taxon>
        <taxon>Gunneridae</taxon>
        <taxon>Pentapetalae</taxon>
        <taxon>rosids</taxon>
        <taxon>malvids</taxon>
        <taxon>Malvales</taxon>
        <taxon>Malvaceae</taxon>
        <taxon>Helicteroideae</taxon>
        <taxon>Durio</taxon>
    </lineage>
</organism>
<dbReference type="InterPro" id="IPR029063">
    <property type="entry name" value="SAM-dependent_MTases_sf"/>
</dbReference>
<dbReference type="Pfam" id="PF04072">
    <property type="entry name" value="LCM"/>
    <property type="match status" value="1"/>
</dbReference>
<keyword evidence="1" id="KW-0489">Methyltransferase</keyword>
<evidence type="ECO:0000313" key="5">
    <source>
        <dbReference type="RefSeq" id="XP_022759692.1"/>
    </source>
</evidence>
<feature type="transmembrane region" description="Helical" evidence="3">
    <location>
        <begin position="336"/>
        <end position="357"/>
    </location>
</feature>
<dbReference type="KEGG" id="dzi:111306055"/>
<gene>
    <name evidence="5" type="primary">LOC111306055</name>
</gene>
<evidence type="ECO:0000256" key="1">
    <source>
        <dbReference type="ARBA" id="ARBA00022603"/>
    </source>
</evidence>
<dbReference type="InterPro" id="IPR007213">
    <property type="entry name" value="Ppm1/Ppm2/Tcmp"/>
</dbReference>
<keyword evidence="3" id="KW-0812">Transmembrane</keyword>
<keyword evidence="4" id="KW-1185">Reference proteome</keyword>